<reference evidence="1 2" key="1">
    <citation type="submission" date="2016-08" db="EMBL/GenBank/DDBJ databases">
        <title>A Parts List for Fungal Cellulosomes Revealed by Comparative Genomics.</title>
        <authorList>
            <consortium name="DOE Joint Genome Institute"/>
            <person name="Haitjema C.H."/>
            <person name="Gilmore S.P."/>
            <person name="Henske J.K."/>
            <person name="Solomon K.V."/>
            <person name="De Groot R."/>
            <person name="Kuo A."/>
            <person name="Mondo S.J."/>
            <person name="Salamov A.A."/>
            <person name="Labutti K."/>
            <person name="Zhao Z."/>
            <person name="Chiniquy J."/>
            <person name="Barry K."/>
            <person name="Brewer H.M."/>
            <person name="Purvine S.O."/>
            <person name="Wright A.T."/>
            <person name="Boxma B."/>
            <person name="Van Alen T."/>
            <person name="Hackstein J.H."/>
            <person name="Baker S.E."/>
            <person name="Grigoriev I.V."/>
            <person name="O'Malley M.A."/>
        </authorList>
    </citation>
    <scope>NUCLEOTIDE SEQUENCE [LARGE SCALE GENOMIC DNA]</scope>
    <source>
        <strain evidence="1 2">G1</strain>
    </source>
</reference>
<organism evidence="1 2">
    <name type="scientific">Neocallimastix californiae</name>
    <dbReference type="NCBI Taxonomy" id="1754190"/>
    <lineage>
        <taxon>Eukaryota</taxon>
        <taxon>Fungi</taxon>
        <taxon>Fungi incertae sedis</taxon>
        <taxon>Chytridiomycota</taxon>
        <taxon>Chytridiomycota incertae sedis</taxon>
        <taxon>Neocallimastigomycetes</taxon>
        <taxon>Neocallimastigales</taxon>
        <taxon>Neocallimastigaceae</taxon>
        <taxon>Neocallimastix</taxon>
    </lineage>
</organism>
<sequence length="288" mass="32947">MKGLTIVDDNAVSESTDIVIDRIYNSFTVFPLDYIDITETNRYSTTKEIRIKIENLIQVLASEYTDNRKIKLLEVMNLSDLINNQWIISPIGSNNTVSPSLLYTAMKENGQIIDDINIITKLEDYNNIVNLWPTDATEIRSSNSFPINYTNNTETIRPTKGSDSDNNINSDGSGVLNDNEVYFKRRIERIIERGNINGYCDYESVAKLYNNKNTYTIQNYNHWADSLDKLVEHDKLVFQSVTQDSYIPIMDSITLPAITDNGNVTFNISDFNSSYDEGNLNALNHYKR</sequence>
<dbReference type="EMBL" id="MCOG01000311">
    <property type="protein sequence ID" value="ORY19650.1"/>
    <property type="molecule type" value="Genomic_DNA"/>
</dbReference>
<proteinExistence type="predicted"/>
<name>A0A1Y2ABJ5_9FUNG</name>
<evidence type="ECO:0000313" key="2">
    <source>
        <dbReference type="Proteomes" id="UP000193920"/>
    </source>
</evidence>
<evidence type="ECO:0000313" key="1">
    <source>
        <dbReference type="EMBL" id="ORY19650.1"/>
    </source>
</evidence>
<gene>
    <name evidence="1" type="ORF">LY90DRAFT_517263</name>
</gene>
<dbReference type="AlphaFoldDB" id="A0A1Y2ABJ5"/>
<comment type="caution">
    <text evidence="1">The sequence shown here is derived from an EMBL/GenBank/DDBJ whole genome shotgun (WGS) entry which is preliminary data.</text>
</comment>
<keyword evidence="2" id="KW-1185">Reference proteome</keyword>
<accession>A0A1Y2ABJ5</accession>
<protein>
    <submittedName>
        <fullName evidence="1">Uncharacterized protein</fullName>
    </submittedName>
</protein>
<dbReference type="Proteomes" id="UP000193920">
    <property type="component" value="Unassembled WGS sequence"/>
</dbReference>